<dbReference type="InterPro" id="IPR050987">
    <property type="entry name" value="AtrR-like"/>
</dbReference>
<dbReference type="GO" id="GO:0003677">
    <property type="term" value="F:DNA binding"/>
    <property type="evidence" value="ECO:0007669"/>
    <property type="project" value="InterPro"/>
</dbReference>
<comment type="caution">
    <text evidence="5">The sequence shown here is derived from an EMBL/GenBank/DDBJ whole genome shotgun (WGS) entry which is preliminary data.</text>
</comment>
<keyword evidence="1" id="KW-0479">Metal-binding</keyword>
<name>A0AA38UJ18_9AGAR</name>
<dbReference type="PANTHER" id="PTHR46910">
    <property type="entry name" value="TRANSCRIPTION FACTOR PDR1"/>
    <property type="match status" value="1"/>
</dbReference>
<feature type="region of interest" description="Disordered" evidence="3">
    <location>
        <begin position="692"/>
        <end position="734"/>
    </location>
</feature>
<dbReference type="GO" id="GO:0006351">
    <property type="term" value="P:DNA-templated transcription"/>
    <property type="evidence" value="ECO:0007669"/>
    <property type="project" value="InterPro"/>
</dbReference>
<keyword evidence="2" id="KW-0539">Nucleus</keyword>
<dbReference type="GO" id="GO:0008270">
    <property type="term" value="F:zinc ion binding"/>
    <property type="evidence" value="ECO:0007669"/>
    <property type="project" value="InterPro"/>
</dbReference>
<reference evidence="5" key="1">
    <citation type="submission" date="2022-08" db="EMBL/GenBank/DDBJ databases">
        <authorList>
            <consortium name="DOE Joint Genome Institute"/>
            <person name="Min B."/>
            <person name="Riley R."/>
            <person name="Sierra-Patev S."/>
            <person name="Naranjo-Ortiz M."/>
            <person name="Looney B."/>
            <person name="Konkel Z."/>
            <person name="Slot J.C."/>
            <person name="Sakamoto Y."/>
            <person name="Steenwyk J.L."/>
            <person name="Rokas A."/>
            <person name="Carro J."/>
            <person name="Camarero S."/>
            <person name="Ferreira P."/>
            <person name="Molpeceres G."/>
            <person name="Ruiz-Duenas F.J."/>
            <person name="Serrano A."/>
            <person name="Henrissat B."/>
            <person name="Drula E."/>
            <person name="Hughes K.W."/>
            <person name="Mata J.L."/>
            <person name="Ishikawa N.K."/>
            <person name="Vargas-Isla R."/>
            <person name="Ushijima S."/>
            <person name="Smith C.A."/>
            <person name="Ahrendt S."/>
            <person name="Andreopoulos W."/>
            <person name="He G."/>
            <person name="Labutti K."/>
            <person name="Lipzen A."/>
            <person name="Ng V."/>
            <person name="Sandor L."/>
            <person name="Barry K."/>
            <person name="Martinez A.T."/>
            <person name="Xiao Y."/>
            <person name="Gibbons J.G."/>
            <person name="Terashima K."/>
            <person name="Hibbett D.S."/>
            <person name="Grigoriev I.V."/>
        </authorList>
    </citation>
    <scope>NUCLEOTIDE SEQUENCE</scope>
    <source>
        <strain evidence="5">TFB9207</strain>
    </source>
</reference>
<keyword evidence="6" id="KW-1185">Reference proteome</keyword>
<dbReference type="Proteomes" id="UP001163846">
    <property type="component" value="Unassembled WGS sequence"/>
</dbReference>
<dbReference type="PROSITE" id="PS00463">
    <property type="entry name" value="ZN2_CY6_FUNGAL_1"/>
    <property type="match status" value="1"/>
</dbReference>
<dbReference type="InterPro" id="IPR036864">
    <property type="entry name" value="Zn2-C6_fun-type_DNA-bd_sf"/>
</dbReference>
<protein>
    <submittedName>
        <fullName evidence="5">Fungal-specific transcription factor domain-containing protein</fullName>
    </submittedName>
</protein>
<evidence type="ECO:0000313" key="5">
    <source>
        <dbReference type="EMBL" id="KAJ3842746.1"/>
    </source>
</evidence>
<evidence type="ECO:0000313" key="6">
    <source>
        <dbReference type="Proteomes" id="UP001163846"/>
    </source>
</evidence>
<dbReference type="PANTHER" id="PTHR46910:SF38">
    <property type="entry name" value="ZN(2)-C6 FUNGAL-TYPE DOMAIN-CONTAINING PROTEIN"/>
    <property type="match status" value="1"/>
</dbReference>
<evidence type="ECO:0000256" key="1">
    <source>
        <dbReference type="ARBA" id="ARBA00022723"/>
    </source>
</evidence>
<dbReference type="SUPFAM" id="SSF57701">
    <property type="entry name" value="Zn2/Cys6 DNA-binding domain"/>
    <property type="match status" value="1"/>
</dbReference>
<sequence>MSDGEDLVSHKKRRLQNACDQCRSRKIKCDSANMPNNICSSCIAFKADCTHVAATTKKKRGPPKGTPRGQRTLKSIVNSILSKSYQLPTDPAAINKLLFDLAEHIHFLDEEIQLLHEHFDGLNEPSSTFSVMVPSNQSSNNQPSTTDDLLVYQSQVSKAPPGSYLDSDVHAIESLDDHFQRLTFADAKDRHFGGSSSLMLVKTAIDIKNEYENPSATSSQWLEGVSDCAVPEPDFKRREFWTIHPWQIIPEHYTPPFIFPDDDLIDSLVHLYFTHVNAYFPIIHEPSFKRSINQDLHHRDKHFGALVLAVCALGARYSDDERIFEDNIDGSHDAKEQSIGWKWVRQIQPVRRTFIAPPSIYEIQLYQIYVFFMQSTSTPEICWILVSIGVRFVQDIGAHRKKLRDTKPTLESELWKRAFWIMYMMDIFTSSFLGRPRSIGVEDFDIDLPIDCDDEYWENADHPEQAFQQPPQIPSRISYLICFIKLMDILGLAMRTIYSIRRSDKWTATGMNALQWNEKNVTELDSSLNKWIDDLPDHLRWDPTRENTEHFHQSVMLHSTYYWVQIQIHRPFIARPGEGSVLRFPSLAICANAARTCCHIMEVQRRRNPNLLSMPNLLMALFNSSLVLLVNAWRGQRLKGSGSDIEKGLSDVHRCIDLLSLHENRWQAGRYCDILREIIAISHFHHEQRLDYQTSGMKRSHEAALGGGEDRDDSEQTKNQMASSERLISGHPNLINNGASATNFGFEHAENATTRSSHSTEPGGNNLFENLSMLPTHSSELGSLPVYESFTDWSMDNQWLYNTTMASSLHTSNQASTWSNDNGHHPQLHSSTPNVLQAASAPVTFSSASLFEIGNLQDLSAPILGPSTGDFAMSTDGTPIRVDAPESEDTNTNNFTTPDWDDWGKYMASVDEVLQSMNPRV</sequence>
<dbReference type="AlphaFoldDB" id="A0AA38UJ18"/>
<dbReference type="Pfam" id="PF04082">
    <property type="entry name" value="Fungal_trans"/>
    <property type="match status" value="1"/>
</dbReference>
<dbReference type="InterPro" id="IPR001138">
    <property type="entry name" value="Zn2Cys6_DnaBD"/>
</dbReference>
<evidence type="ECO:0000256" key="2">
    <source>
        <dbReference type="ARBA" id="ARBA00023242"/>
    </source>
</evidence>
<dbReference type="EMBL" id="MU805996">
    <property type="protein sequence ID" value="KAJ3842746.1"/>
    <property type="molecule type" value="Genomic_DNA"/>
</dbReference>
<dbReference type="PROSITE" id="PS50048">
    <property type="entry name" value="ZN2_CY6_FUNGAL_2"/>
    <property type="match status" value="1"/>
</dbReference>
<dbReference type="InterPro" id="IPR007219">
    <property type="entry name" value="XnlR_reg_dom"/>
</dbReference>
<evidence type="ECO:0000259" key="4">
    <source>
        <dbReference type="PROSITE" id="PS50048"/>
    </source>
</evidence>
<dbReference type="Gene3D" id="4.10.240.10">
    <property type="entry name" value="Zn(2)-C6 fungal-type DNA-binding domain"/>
    <property type="match status" value="1"/>
</dbReference>
<proteinExistence type="predicted"/>
<dbReference type="Pfam" id="PF00172">
    <property type="entry name" value="Zn_clus"/>
    <property type="match status" value="1"/>
</dbReference>
<dbReference type="SMART" id="SM00906">
    <property type="entry name" value="Fungal_trans"/>
    <property type="match status" value="1"/>
</dbReference>
<dbReference type="SMART" id="SM00066">
    <property type="entry name" value="GAL4"/>
    <property type="match status" value="1"/>
</dbReference>
<dbReference type="CDD" id="cd00067">
    <property type="entry name" value="GAL4"/>
    <property type="match status" value="1"/>
</dbReference>
<gene>
    <name evidence="5" type="ORF">F5878DRAFT_606885</name>
</gene>
<dbReference type="GO" id="GO:0000981">
    <property type="term" value="F:DNA-binding transcription factor activity, RNA polymerase II-specific"/>
    <property type="evidence" value="ECO:0007669"/>
    <property type="project" value="InterPro"/>
</dbReference>
<dbReference type="CDD" id="cd12148">
    <property type="entry name" value="fungal_TF_MHR"/>
    <property type="match status" value="1"/>
</dbReference>
<feature type="domain" description="Zn(2)-C6 fungal-type" evidence="4">
    <location>
        <begin position="18"/>
        <end position="51"/>
    </location>
</feature>
<evidence type="ECO:0000256" key="3">
    <source>
        <dbReference type="SAM" id="MobiDB-lite"/>
    </source>
</evidence>
<organism evidence="5 6">
    <name type="scientific">Lentinula raphanica</name>
    <dbReference type="NCBI Taxonomy" id="153919"/>
    <lineage>
        <taxon>Eukaryota</taxon>
        <taxon>Fungi</taxon>
        <taxon>Dikarya</taxon>
        <taxon>Basidiomycota</taxon>
        <taxon>Agaricomycotina</taxon>
        <taxon>Agaricomycetes</taxon>
        <taxon>Agaricomycetidae</taxon>
        <taxon>Agaricales</taxon>
        <taxon>Marasmiineae</taxon>
        <taxon>Omphalotaceae</taxon>
        <taxon>Lentinula</taxon>
    </lineage>
</organism>
<accession>A0AA38UJ18</accession>